<organism evidence="3 4">
    <name type="scientific">Melghirimyces thermohalophilus</name>
    <dbReference type="NCBI Taxonomy" id="1236220"/>
    <lineage>
        <taxon>Bacteria</taxon>
        <taxon>Bacillati</taxon>
        <taxon>Bacillota</taxon>
        <taxon>Bacilli</taxon>
        <taxon>Bacillales</taxon>
        <taxon>Thermoactinomycetaceae</taxon>
        <taxon>Melghirimyces</taxon>
    </lineage>
</organism>
<dbReference type="Proteomes" id="UP000199387">
    <property type="component" value="Unassembled WGS sequence"/>
</dbReference>
<dbReference type="EMBL" id="FMZA01000018">
    <property type="protein sequence ID" value="SDC83954.1"/>
    <property type="molecule type" value="Genomic_DNA"/>
</dbReference>
<evidence type="ECO:0000256" key="1">
    <source>
        <dbReference type="ARBA" id="ARBA00022801"/>
    </source>
</evidence>
<dbReference type="Pfam" id="PF01738">
    <property type="entry name" value="DLH"/>
    <property type="match status" value="1"/>
</dbReference>
<evidence type="ECO:0000313" key="3">
    <source>
        <dbReference type="EMBL" id="SDC83954.1"/>
    </source>
</evidence>
<dbReference type="STRING" id="1236220.SAMN04488112_11855"/>
<dbReference type="SUPFAM" id="SSF53474">
    <property type="entry name" value="alpha/beta-Hydrolases"/>
    <property type="match status" value="1"/>
</dbReference>
<feature type="domain" description="Dienelactone hydrolase" evidence="2">
    <location>
        <begin position="32"/>
        <end position="289"/>
    </location>
</feature>
<dbReference type="Gene3D" id="3.40.50.1820">
    <property type="entry name" value="alpha/beta hydrolase"/>
    <property type="match status" value="1"/>
</dbReference>
<dbReference type="PANTHER" id="PTHR22946:SF9">
    <property type="entry name" value="POLYKETIDE TRANSFERASE AF380"/>
    <property type="match status" value="1"/>
</dbReference>
<dbReference type="InterPro" id="IPR050261">
    <property type="entry name" value="FrsA_esterase"/>
</dbReference>
<dbReference type="PANTHER" id="PTHR22946">
    <property type="entry name" value="DIENELACTONE HYDROLASE DOMAIN-CONTAINING PROTEIN-RELATED"/>
    <property type="match status" value="1"/>
</dbReference>
<gene>
    <name evidence="3" type="ORF">SAMN04488112_11855</name>
</gene>
<evidence type="ECO:0000259" key="2">
    <source>
        <dbReference type="Pfam" id="PF01738"/>
    </source>
</evidence>
<dbReference type="RefSeq" id="WP_091571903.1">
    <property type="nucleotide sequence ID" value="NZ_FMZA01000018.1"/>
</dbReference>
<protein>
    <submittedName>
        <fullName evidence="3">Alpha/beta hydrolase family protein</fullName>
    </submittedName>
</protein>
<dbReference type="InterPro" id="IPR002925">
    <property type="entry name" value="Dienelactn_hydro"/>
</dbReference>
<sequence>MEGQHPPHEHMGLRTKPFTLDVGKEDRVIRGEIRLPETSGTYPVVVICHGFKGFKDWGFFPYTGEQLAAAGLAAITFNFSMNGVGENSETFEELDKFARNTFSREQEDLARIFQEMEAGSLPFHEELDLNRLGLLGHSRGGANSLLFALDHPFIDGVALWNSVARTDFFADELKQEIQEKGRGWIPNARTGQNMPIDREVLEDIEQHREQFDLLQRLTDYEKPILILQGEEDPAVSLKSARSLREAASHSQLHTIPHAGHTFNAVHPFQGSTDALDEALKKTITFFRKIFN</sequence>
<name>A0A1G6PWD1_9BACL</name>
<keyword evidence="1 3" id="KW-0378">Hydrolase</keyword>
<dbReference type="GO" id="GO:0052689">
    <property type="term" value="F:carboxylic ester hydrolase activity"/>
    <property type="evidence" value="ECO:0007669"/>
    <property type="project" value="UniProtKB-ARBA"/>
</dbReference>
<dbReference type="InterPro" id="IPR029058">
    <property type="entry name" value="AB_hydrolase_fold"/>
</dbReference>
<evidence type="ECO:0000313" key="4">
    <source>
        <dbReference type="Proteomes" id="UP000199387"/>
    </source>
</evidence>
<accession>A0A1G6PWD1</accession>
<keyword evidence="4" id="KW-1185">Reference proteome</keyword>
<dbReference type="OrthoDB" id="9808543at2"/>
<dbReference type="AlphaFoldDB" id="A0A1G6PWD1"/>
<proteinExistence type="predicted"/>
<reference evidence="3 4" key="1">
    <citation type="submission" date="2016-10" db="EMBL/GenBank/DDBJ databases">
        <authorList>
            <person name="de Groot N.N."/>
        </authorList>
    </citation>
    <scope>NUCLEOTIDE SEQUENCE [LARGE SCALE GENOMIC DNA]</scope>
    <source>
        <strain evidence="3 4">DSM 45514</strain>
    </source>
</reference>